<name>A0A4R2NYQ2_RHOAD</name>
<dbReference type="PANTHER" id="PTHR10605">
    <property type="entry name" value="HEPARAN SULFATE SULFOTRANSFERASE"/>
    <property type="match status" value="1"/>
</dbReference>
<dbReference type="Pfam" id="PF00685">
    <property type="entry name" value="Sulfotransfer_1"/>
    <property type="match status" value="1"/>
</dbReference>
<keyword evidence="1 4" id="KW-0808">Transferase</keyword>
<feature type="domain" description="Sulfotransferase" evidence="3">
    <location>
        <begin position="15"/>
        <end position="203"/>
    </location>
</feature>
<dbReference type="Proteomes" id="UP000295733">
    <property type="component" value="Unassembled WGS sequence"/>
</dbReference>
<proteinExistence type="predicted"/>
<dbReference type="OrthoDB" id="981508at2"/>
<sequence length="291" mass="32125">MNVPDPASVDYLCNLLIPGAPKSGTSTLHAALATHPHICMSRPKEPWLFFRADSGVERHNALFAHAQADARVFGESSQGYFADAPSMDRIAACLKRPRIILLLRHPVDRALSQYRYDLRRGIETDPLDVALRNRGEDSSYVYDTRISFYRSVGGYLAFSRYARIVPEWQRRFGGENVLLLRAEDFHATPAAVLARCHRFLGLTPLEQAPPPARNATTGTQRKVMPGPIRAAARLVPGGLKSSALYRRLRGSVLQGITPAMPDAPDEASLRLLRDALQEDIAFHAGLSSTAD</sequence>
<dbReference type="AlphaFoldDB" id="A0A4R2NYQ2"/>
<evidence type="ECO:0000256" key="1">
    <source>
        <dbReference type="ARBA" id="ARBA00022679"/>
    </source>
</evidence>
<keyword evidence="5" id="KW-1185">Reference proteome</keyword>
<gene>
    <name evidence="4" type="ORF">EV656_101150</name>
</gene>
<dbReference type="EMBL" id="SLXL01000001">
    <property type="protein sequence ID" value="TCP27247.1"/>
    <property type="molecule type" value="Genomic_DNA"/>
</dbReference>
<reference evidence="4 5" key="1">
    <citation type="submission" date="2019-03" db="EMBL/GenBank/DDBJ databases">
        <title>Genomic Encyclopedia of Type Strains, Phase IV (KMG-IV): sequencing the most valuable type-strain genomes for metagenomic binning, comparative biology and taxonomic classification.</title>
        <authorList>
            <person name="Goeker M."/>
        </authorList>
    </citation>
    <scope>NUCLEOTIDE SEQUENCE [LARGE SCALE GENOMIC DNA]</scope>
    <source>
        <strain evidence="4 5">DSM 2781</strain>
    </source>
</reference>
<dbReference type="InterPro" id="IPR000863">
    <property type="entry name" value="Sulfotransferase_dom"/>
</dbReference>
<dbReference type="Gene3D" id="3.40.50.300">
    <property type="entry name" value="P-loop containing nucleotide triphosphate hydrolases"/>
    <property type="match status" value="1"/>
</dbReference>
<protein>
    <submittedName>
        <fullName evidence="4">Sulfotransferase domain-containing protein</fullName>
    </submittedName>
</protein>
<evidence type="ECO:0000313" key="5">
    <source>
        <dbReference type="Proteomes" id="UP000295733"/>
    </source>
</evidence>
<accession>A0A4R2NYQ2</accession>
<keyword evidence="2" id="KW-0325">Glycoprotein</keyword>
<organism evidence="4 5">
    <name type="scientific">Rhodovulum adriaticum</name>
    <name type="common">Rhodopseudomonas adriatica</name>
    <dbReference type="NCBI Taxonomy" id="35804"/>
    <lineage>
        <taxon>Bacteria</taxon>
        <taxon>Pseudomonadati</taxon>
        <taxon>Pseudomonadota</taxon>
        <taxon>Alphaproteobacteria</taxon>
        <taxon>Rhodobacterales</taxon>
        <taxon>Paracoccaceae</taxon>
        <taxon>Rhodovulum</taxon>
    </lineage>
</organism>
<dbReference type="SUPFAM" id="SSF52540">
    <property type="entry name" value="P-loop containing nucleoside triphosphate hydrolases"/>
    <property type="match status" value="1"/>
</dbReference>
<evidence type="ECO:0000259" key="3">
    <source>
        <dbReference type="Pfam" id="PF00685"/>
    </source>
</evidence>
<dbReference type="RefSeq" id="WP_132598463.1">
    <property type="nucleotide sequence ID" value="NZ_NRRP01000001.1"/>
</dbReference>
<dbReference type="InterPro" id="IPR037359">
    <property type="entry name" value="NST/OST"/>
</dbReference>
<dbReference type="PANTHER" id="PTHR10605:SF56">
    <property type="entry name" value="BIFUNCTIONAL HEPARAN SULFATE N-DEACETYLASE_N-SULFOTRANSFERASE"/>
    <property type="match status" value="1"/>
</dbReference>
<evidence type="ECO:0000313" key="4">
    <source>
        <dbReference type="EMBL" id="TCP27247.1"/>
    </source>
</evidence>
<comment type="caution">
    <text evidence="4">The sequence shown here is derived from an EMBL/GenBank/DDBJ whole genome shotgun (WGS) entry which is preliminary data.</text>
</comment>
<evidence type="ECO:0000256" key="2">
    <source>
        <dbReference type="ARBA" id="ARBA00023180"/>
    </source>
</evidence>
<dbReference type="GO" id="GO:0008146">
    <property type="term" value="F:sulfotransferase activity"/>
    <property type="evidence" value="ECO:0007669"/>
    <property type="project" value="InterPro"/>
</dbReference>
<dbReference type="InterPro" id="IPR027417">
    <property type="entry name" value="P-loop_NTPase"/>
</dbReference>